<dbReference type="PANTHER" id="PTHR39321">
    <property type="entry name" value="NICOTINATE-NUCLEOTIDE ADENYLYLTRANSFERASE-RELATED"/>
    <property type="match status" value="1"/>
</dbReference>
<evidence type="ECO:0000256" key="6">
    <source>
        <dbReference type="ARBA" id="ARBA00022741"/>
    </source>
</evidence>
<evidence type="ECO:0000256" key="3">
    <source>
        <dbReference type="ARBA" id="ARBA00022642"/>
    </source>
</evidence>
<keyword evidence="6 10" id="KW-0547">Nucleotide-binding</keyword>
<keyword evidence="4 10" id="KW-0808">Transferase</keyword>
<comment type="function">
    <text evidence="1 10">Catalyzes the reversible adenylation of nicotinate mononucleotide (NaMN) to nicotinic acid adenine dinucleotide (NaAD).</text>
</comment>
<dbReference type="HAMAP" id="MF_00244">
    <property type="entry name" value="NaMN_adenylyltr"/>
    <property type="match status" value="1"/>
</dbReference>
<proteinExistence type="inferred from homology"/>
<evidence type="ECO:0000256" key="2">
    <source>
        <dbReference type="ARBA" id="ARBA00005019"/>
    </source>
</evidence>
<keyword evidence="3 10" id="KW-0662">Pyridine nucleotide biosynthesis</keyword>
<comment type="similarity">
    <text evidence="10">Belongs to the NadD family.</text>
</comment>
<keyword evidence="5 10" id="KW-0548">Nucleotidyltransferase</keyword>
<dbReference type="NCBIfam" id="TIGR00482">
    <property type="entry name" value="nicotinate (nicotinamide) nucleotide adenylyltransferase"/>
    <property type="match status" value="1"/>
</dbReference>
<keyword evidence="8 10" id="KW-0520">NAD</keyword>
<evidence type="ECO:0000256" key="4">
    <source>
        <dbReference type="ARBA" id="ARBA00022679"/>
    </source>
</evidence>
<dbReference type="InterPro" id="IPR004821">
    <property type="entry name" value="Cyt_trans-like"/>
</dbReference>
<keyword evidence="13" id="KW-1185">Reference proteome</keyword>
<protein>
    <recommendedName>
        <fullName evidence="10">Probable nicotinate-nucleotide adenylyltransferase</fullName>
        <ecNumber evidence="10">2.7.7.18</ecNumber>
    </recommendedName>
    <alternativeName>
        <fullName evidence="10">Deamido-NAD(+) diphosphorylase</fullName>
    </alternativeName>
    <alternativeName>
        <fullName evidence="10">Deamido-NAD(+) pyrophosphorylase</fullName>
    </alternativeName>
    <alternativeName>
        <fullName evidence="10">Nicotinate mononucleotide adenylyltransferase</fullName>
        <shortName evidence="10">NaMN adenylyltransferase</shortName>
    </alternativeName>
</protein>
<feature type="domain" description="Cytidyltransferase-like" evidence="11">
    <location>
        <begin position="6"/>
        <end position="162"/>
    </location>
</feature>
<evidence type="ECO:0000256" key="1">
    <source>
        <dbReference type="ARBA" id="ARBA00002324"/>
    </source>
</evidence>
<evidence type="ECO:0000259" key="11">
    <source>
        <dbReference type="Pfam" id="PF01467"/>
    </source>
</evidence>
<gene>
    <name evidence="10 12" type="primary">nadD</name>
    <name evidence="12" type="ORF">LYSBPC_16540</name>
</gene>
<evidence type="ECO:0000256" key="10">
    <source>
        <dbReference type="HAMAP-Rule" id="MF_00244"/>
    </source>
</evidence>
<evidence type="ECO:0000256" key="5">
    <source>
        <dbReference type="ARBA" id="ARBA00022695"/>
    </source>
</evidence>
<dbReference type="InterPro" id="IPR014729">
    <property type="entry name" value="Rossmann-like_a/b/a_fold"/>
</dbReference>
<dbReference type="Pfam" id="PF01467">
    <property type="entry name" value="CTP_transf_like"/>
    <property type="match status" value="1"/>
</dbReference>
<dbReference type="Proteomes" id="UP001065593">
    <property type="component" value="Unassembled WGS sequence"/>
</dbReference>
<dbReference type="NCBIfam" id="NF000841">
    <property type="entry name" value="PRK00071.1-4"/>
    <property type="match status" value="1"/>
</dbReference>
<evidence type="ECO:0000313" key="12">
    <source>
        <dbReference type="EMBL" id="GLC88527.1"/>
    </source>
</evidence>
<comment type="catalytic activity">
    <reaction evidence="9 10">
        <text>nicotinate beta-D-ribonucleotide + ATP + H(+) = deamido-NAD(+) + diphosphate</text>
        <dbReference type="Rhea" id="RHEA:22860"/>
        <dbReference type="ChEBI" id="CHEBI:15378"/>
        <dbReference type="ChEBI" id="CHEBI:30616"/>
        <dbReference type="ChEBI" id="CHEBI:33019"/>
        <dbReference type="ChEBI" id="CHEBI:57502"/>
        <dbReference type="ChEBI" id="CHEBI:58437"/>
        <dbReference type="EC" id="2.7.7.18"/>
    </reaction>
</comment>
<evidence type="ECO:0000256" key="8">
    <source>
        <dbReference type="ARBA" id="ARBA00023027"/>
    </source>
</evidence>
<dbReference type="EC" id="2.7.7.18" evidence="10"/>
<name>A0ABQ5NJH6_9BACI</name>
<organism evidence="12 13">
    <name type="scientific">Lysinibacillus piscis</name>
    <dbReference type="NCBI Taxonomy" id="2518931"/>
    <lineage>
        <taxon>Bacteria</taxon>
        <taxon>Bacillati</taxon>
        <taxon>Bacillota</taxon>
        <taxon>Bacilli</taxon>
        <taxon>Bacillales</taxon>
        <taxon>Bacillaceae</taxon>
        <taxon>Lysinibacillus</taxon>
    </lineage>
</organism>
<dbReference type="NCBIfam" id="NF000840">
    <property type="entry name" value="PRK00071.1-3"/>
    <property type="match status" value="1"/>
</dbReference>
<evidence type="ECO:0000256" key="9">
    <source>
        <dbReference type="ARBA" id="ARBA00048721"/>
    </source>
</evidence>
<dbReference type="EMBL" id="BRZA01000002">
    <property type="protein sequence ID" value="GLC88527.1"/>
    <property type="molecule type" value="Genomic_DNA"/>
</dbReference>
<dbReference type="GO" id="GO:0016779">
    <property type="term" value="F:nucleotidyltransferase activity"/>
    <property type="evidence" value="ECO:0007669"/>
    <property type="project" value="UniProtKB-KW"/>
</dbReference>
<evidence type="ECO:0000313" key="13">
    <source>
        <dbReference type="Proteomes" id="UP001065593"/>
    </source>
</evidence>
<accession>A0ABQ5NJH6</accession>
<sequence length="189" mass="21385">MKKIGLLGGTFNPPHMGHLMMANEVFHALQLDEVRFMPNALPPHKEKRHDVSDTQRLAMVQHAIQPYAHFSLESYEVEKGGVSYSYDTLSALCAREPDVEFYFIIGGDMIDSLHTWYRIEDLLALVKFVGVKRPQTVAMTAYPIIMVDAPQIDLSSTLLRERFATHSTVTFLVPETVEAFIRQEGLYGA</sequence>
<evidence type="ECO:0000256" key="7">
    <source>
        <dbReference type="ARBA" id="ARBA00022840"/>
    </source>
</evidence>
<comment type="pathway">
    <text evidence="2 10">Cofactor biosynthesis; NAD(+) biosynthesis; deamido-NAD(+) from nicotinate D-ribonucleotide: step 1/1.</text>
</comment>
<dbReference type="RefSeq" id="WP_264988291.1">
    <property type="nucleotide sequence ID" value="NZ_BRZA01000002.1"/>
</dbReference>
<dbReference type="InterPro" id="IPR005248">
    <property type="entry name" value="NadD/NMNAT"/>
</dbReference>
<keyword evidence="7 10" id="KW-0067">ATP-binding</keyword>
<dbReference type="PANTHER" id="PTHR39321:SF3">
    <property type="entry name" value="PHOSPHOPANTETHEINE ADENYLYLTRANSFERASE"/>
    <property type="match status" value="1"/>
</dbReference>
<dbReference type="SUPFAM" id="SSF52374">
    <property type="entry name" value="Nucleotidylyl transferase"/>
    <property type="match status" value="1"/>
</dbReference>
<comment type="caution">
    <text evidence="12">The sequence shown here is derived from an EMBL/GenBank/DDBJ whole genome shotgun (WGS) entry which is preliminary data.</text>
</comment>
<dbReference type="CDD" id="cd02165">
    <property type="entry name" value="NMNAT"/>
    <property type="match status" value="1"/>
</dbReference>
<reference evidence="12" key="1">
    <citation type="submission" date="2022-08" db="EMBL/GenBank/DDBJ databases">
        <title>Draft genome sequence of Lysinibacillus sp. strain KH24.</title>
        <authorList>
            <person name="Kanbe H."/>
            <person name="Itoh H."/>
        </authorList>
    </citation>
    <scope>NUCLEOTIDE SEQUENCE</scope>
    <source>
        <strain evidence="12">KH24</strain>
    </source>
</reference>
<dbReference type="Gene3D" id="3.40.50.620">
    <property type="entry name" value="HUPs"/>
    <property type="match status" value="1"/>
</dbReference>